<gene>
    <name evidence="9" type="ORF">Prubr_58630</name>
</gene>
<reference evidence="9" key="1">
    <citation type="submission" date="2020-08" db="EMBL/GenBank/DDBJ databases">
        <title>Whole genome shotgun sequence of Polymorphospora rubra NBRC 101157.</title>
        <authorList>
            <person name="Komaki H."/>
            <person name="Tamura T."/>
        </authorList>
    </citation>
    <scope>NUCLEOTIDE SEQUENCE</scope>
    <source>
        <strain evidence="9">NBRC 101157</strain>
    </source>
</reference>
<evidence type="ECO:0000313" key="9">
    <source>
        <dbReference type="EMBL" id="BCJ68842.1"/>
    </source>
</evidence>
<dbReference type="SUPFAM" id="SSF161098">
    <property type="entry name" value="MetI-like"/>
    <property type="match status" value="1"/>
</dbReference>
<dbReference type="KEGG" id="pry:Prubr_58630"/>
<sequence>MTAVARRAASGALLLVGASVLLFALVDLAPGDPVLARFGFQAAGLSDEDLARLRHEYGLDRSLPARYVDFVRDLSAGDLGTSARSGQPIGELVAQAFPVTASLTLVAAAVTAILALGLGITAAVYRGRWPDRLITAASAVGLAAPVFWVGLLAIDTFAIDLRWLPAGGYQPITAGLWPWLSTLLLPAVTLALGVAGILVRVVRASVADQLDQDYVRTALGAGLSRTRVLWRNLLPNALVTPLTVFGLYVGYLLAGAVLVEVVYALPGMGQLLVNAAVDGDFAVTRIVALVTIAVFLAVNLCTDVVAMLIDPRSRT</sequence>
<feature type="transmembrane region" description="Helical" evidence="7">
    <location>
        <begin position="137"/>
        <end position="159"/>
    </location>
</feature>
<dbReference type="InterPro" id="IPR000515">
    <property type="entry name" value="MetI-like"/>
</dbReference>
<keyword evidence="4 7" id="KW-0812">Transmembrane</keyword>
<dbReference type="PANTHER" id="PTHR43163">
    <property type="entry name" value="DIPEPTIDE TRANSPORT SYSTEM PERMEASE PROTEIN DPPB-RELATED"/>
    <property type="match status" value="1"/>
</dbReference>
<dbReference type="PANTHER" id="PTHR43163:SF6">
    <property type="entry name" value="DIPEPTIDE TRANSPORT SYSTEM PERMEASE PROTEIN DPPB-RELATED"/>
    <property type="match status" value="1"/>
</dbReference>
<evidence type="ECO:0000256" key="3">
    <source>
        <dbReference type="ARBA" id="ARBA00022475"/>
    </source>
</evidence>
<feature type="transmembrane region" description="Helical" evidence="7">
    <location>
        <begin position="233"/>
        <end position="266"/>
    </location>
</feature>
<keyword evidence="2 7" id="KW-0813">Transport</keyword>
<evidence type="ECO:0000259" key="8">
    <source>
        <dbReference type="PROSITE" id="PS50928"/>
    </source>
</evidence>
<organism evidence="9 10">
    <name type="scientific">Polymorphospora rubra</name>
    <dbReference type="NCBI Taxonomy" id="338584"/>
    <lineage>
        <taxon>Bacteria</taxon>
        <taxon>Bacillati</taxon>
        <taxon>Actinomycetota</taxon>
        <taxon>Actinomycetes</taxon>
        <taxon>Micromonosporales</taxon>
        <taxon>Micromonosporaceae</taxon>
        <taxon>Polymorphospora</taxon>
    </lineage>
</organism>
<feature type="transmembrane region" description="Helical" evidence="7">
    <location>
        <begin position="101"/>
        <end position="125"/>
    </location>
</feature>
<dbReference type="GO" id="GO:0071916">
    <property type="term" value="F:dipeptide transmembrane transporter activity"/>
    <property type="evidence" value="ECO:0007669"/>
    <property type="project" value="TreeGrafter"/>
</dbReference>
<dbReference type="GO" id="GO:0005886">
    <property type="term" value="C:plasma membrane"/>
    <property type="evidence" value="ECO:0007669"/>
    <property type="project" value="UniProtKB-SubCell"/>
</dbReference>
<dbReference type="Proteomes" id="UP000680866">
    <property type="component" value="Chromosome"/>
</dbReference>
<feature type="transmembrane region" description="Helical" evidence="7">
    <location>
        <begin position="179"/>
        <end position="202"/>
    </location>
</feature>
<keyword evidence="10" id="KW-1185">Reference proteome</keyword>
<evidence type="ECO:0000256" key="2">
    <source>
        <dbReference type="ARBA" id="ARBA00022448"/>
    </source>
</evidence>
<accession>A0A810N5N6</accession>
<evidence type="ECO:0000256" key="6">
    <source>
        <dbReference type="ARBA" id="ARBA00023136"/>
    </source>
</evidence>
<keyword evidence="3" id="KW-1003">Cell membrane</keyword>
<dbReference type="RefSeq" id="WP_212818017.1">
    <property type="nucleotide sequence ID" value="NZ_AP023359.1"/>
</dbReference>
<dbReference type="AlphaFoldDB" id="A0A810N5N6"/>
<comment type="similarity">
    <text evidence="7">Belongs to the binding-protein-dependent transport system permease family.</text>
</comment>
<feature type="transmembrane region" description="Helical" evidence="7">
    <location>
        <begin position="286"/>
        <end position="309"/>
    </location>
</feature>
<dbReference type="CDD" id="cd06261">
    <property type="entry name" value="TM_PBP2"/>
    <property type="match status" value="1"/>
</dbReference>
<dbReference type="EMBL" id="AP023359">
    <property type="protein sequence ID" value="BCJ68842.1"/>
    <property type="molecule type" value="Genomic_DNA"/>
</dbReference>
<evidence type="ECO:0000256" key="1">
    <source>
        <dbReference type="ARBA" id="ARBA00004651"/>
    </source>
</evidence>
<dbReference type="PROSITE" id="PS50928">
    <property type="entry name" value="ABC_TM1"/>
    <property type="match status" value="1"/>
</dbReference>
<comment type="subcellular location">
    <subcellularLocation>
        <location evidence="1 7">Cell membrane</location>
        <topology evidence="1 7">Multi-pass membrane protein</topology>
    </subcellularLocation>
</comment>
<name>A0A810N5N6_9ACTN</name>
<keyword evidence="5 7" id="KW-1133">Transmembrane helix</keyword>
<dbReference type="Pfam" id="PF19300">
    <property type="entry name" value="BPD_transp_1_N"/>
    <property type="match status" value="1"/>
</dbReference>
<dbReference type="Pfam" id="PF00528">
    <property type="entry name" value="BPD_transp_1"/>
    <property type="match status" value="1"/>
</dbReference>
<evidence type="ECO:0000256" key="4">
    <source>
        <dbReference type="ARBA" id="ARBA00022692"/>
    </source>
</evidence>
<dbReference type="InterPro" id="IPR035906">
    <property type="entry name" value="MetI-like_sf"/>
</dbReference>
<dbReference type="Gene3D" id="1.10.3720.10">
    <property type="entry name" value="MetI-like"/>
    <property type="match status" value="1"/>
</dbReference>
<feature type="domain" description="ABC transmembrane type-1" evidence="8">
    <location>
        <begin position="101"/>
        <end position="302"/>
    </location>
</feature>
<keyword evidence="6 7" id="KW-0472">Membrane</keyword>
<evidence type="ECO:0000256" key="7">
    <source>
        <dbReference type="RuleBase" id="RU363032"/>
    </source>
</evidence>
<evidence type="ECO:0000256" key="5">
    <source>
        <dbReference type="ARBA" id="ARBA00022989"/>
    </source>
</evidence>
<proteinExistence type="inferred from homology"/>
<protein>
    <submittedName>
        <fullName evidence="9">ABC transporter permease</fullName>
    </submittedName>
</protein>
<evidence type="ECO:0000313" key="10">
    <source>
        <dbReference type="Proteomes" id="UP000680866"/>
    </source>
</evidence>
<dbReference type="InterPro" id="IPR045621">
    <property type="entry name" value="BPD_transp_1_N"/>
</dbReference>